<proteinExistence type="predicted"/>
<evidence type="ECO:0000313" key="1">
    <source>
        <dbReference type="EMBL" id="TBM41341.1"/>
    </source>
</evidence>
<gene>
    <name evidence="1" type="ORF">EYB64_12260</name>
</gene>
<evidence type="ECO:0000313" key="2">
    <source>
        <dbReference type="Proteomes" id="UP000294145"/>
    </source>
</evidence>
<protein>
    <submittedName>
        <fullName evidence="1">Uncharacterized protein</fullName>
    </submittedName>
</protein>
<name>A0A7Z7VNI3_VIBCL</name>
<reference evidence="1 2" key="1">
    <citation type="submission" date="2019-02" db="EMBL/GenBank/DDBJ databases">
        <title>Genomic plasticity associated with the antimicrobial resistance in Vibrio cholerae.</title>
        <authorList>
            <person name="Verma J."/>
            <person name="Bag S."/>
            <person name="Saha B."/>
            <person name="Kumar P."/>
            <person name="Ghosh T.S."/>
            <person name="Dayal M."/>
            <person name="Senapati T."/>
            <person name="Mehra S."/>
            <person name="Dey P."/>
            <person name="Desigamani A."/>
            <person name="Kumar D."/>
            <person name="Rana P."/>
            <person name="Kumar B."/>
            <person name="Maiti T.K."/>
            <person name="Sharma N.C."/>
            <person name="Bhadra R.K."/>
            <person name="Mutreja A."/>
            <person name="Nair G.B."/>
            <person name="Ramamurthy T."/>
            <person name="Das B."/>
        </authorList>
    </citation>
    <scope>NUCLEOTIDE SEQUENCE [LARGE SCALE GENOMIC DNA]</scope>
    <source>
        <strain evidence="1 2">IDH06781</strain>
    </source>
</reference>
<dbReference type="AlphaFoldDB" id="A0A7Z7VNI3"/>
<dbReference type="Proteomes" id="UP000294145">
    <property type="component" value="Unassembled WGS sequence"/>
</dbReference>
<dbReference type="EMBL" id="SISP01000020">
    <property type="protein sequence ID" value="TBM41341.1"/>
    <property type="molecule type" value="Genomic_DNA"/>
</dbReference>
<organism evidence="1 2">
    <name type="scientific">Vibrio cholerae</name>
    <dbReference type="NCBI Taxonomy" id="666"/>
    <lineage>
        <taxon>Bacteria</taxon>
        <taxon>Pseudomonadati</taxon>
        <taxon>Pseudomonadota</taxon>
        <taxon>Gammaproteobacteria</taxon>
        <taxon>Vibrionales</taxon>
        <taxon>Vibrionaceae</taxon>
        <taxon>Vibrio</taxon>
    </lineage>
</organism>
<comment type="caution">
    <text evidence="1">The sequence shown here is derived from an EMBL/GenBank/DDBJ whole genome shotgun (WGS) entry which is preliminary data.</text>
</comment>
<sequence>MAYVHKVLGSDLLTAEQQEELNTLSEASHHRDTMRFTALDAVHLDEYYKLCERLQREYYLEREIEDLPVA</sequence>
<dbReference type="RefSeq" id="WP_042988100.1">
    <property type="nucleotide sequence ID" value="NZ_POTE01000087.1"/>
</dbReference>
<accession>A0A7Z7VNI3</accession>